<name>A0ABX7V848_9GAMM</name>
<proteinExistence type="predicted"/>
<gene>
    <name evidence="1" type="ORF">J5X90_06485</name>
</gene>
<protein>
    <recommendedName>
        <fullName evidence="3">Nuclear transport factor 2 family protein</fullName>
    </recommendedName>
</protein>
<organism evidence="1 2">
    <name type="scientific">Pseudoalteromonas viridis</name>
    <dbReference type="NCBI Taxonomy" id="339617"/>
    <lineage>
        <taxon>Bacteria</taxon>
        <taxon>Pseudomonadati</taxon>
        <taxon>Pseudomonadota</taxon>
        <taxon>Gammaproteobacteria</taxon>
        <taxon>Alteromonadales</taxon>
        <taxon>Pseudoalteromonadaceae</taxon>
        <taxon>Pseudoalteromonas</taxon>
    </lineage>
</organism>
<reference evidence="1 2" key="1">
    <citation type="submission" date="2021-03" db="EMBL/GenBank/DDBJ databases">
        <title>Complete Genome of Pseudoalteromonas viridis Strain BBR56, a new biocontrol bacterial candidate.</title>
        <authorList>
            <person name="Handayani D.P."/>
            <person name="Isnansetyo A."/>
            <person name="Istiqomah I."/>
            <person name="Jumina J."/>
        </authorList>
    </citation>
    <scope>NUCLEOTIDE SEQUENCE [LARGE SCALE GENOMIC DNA]</scope>
    <source>
        <strain evidence="1 2">BBR56</strain>
    </source>
</reference>
<accession>A0ABX7V848</accession>
<evidence type="ECO:0008006" key="3">
    <source>
        <dbReference type="Google" id="ProtNLM"/>
    </source>
</evidence>
<dbReference type="InterPro" id="IPR032710">
    <property type="entry name" value="NTF2-like_dom_sf"/>
</dbReference>
<sequence length="152" mass="17626">MNMHEQDLKQIDQLVAELYASISFKVGDKPDLKKMTSLFSTNAQMKNENESQRLEVKPQEFAEIYQEQIDKGAVNCFIESEIWGETQIFGNIAHRFSTYEARFDPDAEEPFCKGVNSIQFTKQQGVWRVVSMIWNDESEQLQIPSQYLCDSV</sequence>
<dbReference type="RefSeq" id="WP_209053160.1">
    <property type="nucleotide sequence ID" value="NZ_CP072425.1"/>
</dbReference>
<dbReference type="SUPFAM" id="SSF54427">
    <property type="entry name" value="NTF2-like"/>
    <property type="match status" value="1"/>
</dbReference>
<dbReference type="Proteomes" id="UP000665025">
    <property type="component" value="Chromosome 1"/>
</dbReference>
<evidence type="ECO:0000313" key="2">
    <source>
        <dbReference type="Proteomes" id="UP000665025"/>
    </source>
</evidence>
<dbReference type="Gene3D" id="3.10.450.50">
    <property type="match status" value="1"/>
</dbReference>
<keyword evidence="2" id="KW-1185">Reference proteome</keyword>
<dbReference type="EMBL" id="CP072425">
    <property type="protein sequence ID" value="QTL36675.1"/>
    <property type="molecule type" value="Genomic_DNA"/>
</dbReference>
<evidence type="ECO:0000313" key="1">
    <source>
        <dbReference type="EMBL" id="QTL36675.1"/>
    </source>
</evidence>